<dbReference type="RefSeq" id="WP_369189395.1">
    <property type="nucleotide sequence ID" value="NZ_CP163431.1"/>
</dbReference>
<sequence length="145" mass="15164">MSKIRARLASVAGVVALTTGLVVASGNQAGAVAVYDHFSFTGLLDSADGYWSLTVHNDTKDKNAGYAAWQADGDTLIAYDGLADGYGLVAHLSDGREASTAGLSSPVTVKKGGNLPENHTYQMWVCVVKGDAFKQCSYKINVSSS</sequence>
<dbReference type="AlphaFoldDB" id="A0AB39MB73"/>
<protein>
    <recommendedName>
        <fullName evidence="3">Secreted protein</fullName>
    </recommendedName>
</protein>
<evidence type="ECO:0000313" key="2">
    <source>
        <dbReference type="EMBL" id="XDQ03527.1"/>
    </source>
</evidence>
<evidence type="ECO:0000256" key="1">
    <source>
        <dbReference type="SAM" id="SignalP"/>
    </source>
</evidence>
<feature type="signal peptide" evidence="1">
    <location>
        <begin position="1"/>
        <end position="24"/>
    </location>
</feature>
<dbReference type="EMBL" id="CP163431">
    <property type="protein sequence ID" value="XDQ03527.1"/>
    <property type="molecule type" value="Genomic_DNA"/>
</dbReference>
<evidence type="ECO:0008006" key="3">
    <source>
        <dbReference type="Google" id="ProtNLM"/>
    </source>
</evidence>
<keyword evidence="1" id="KW-0732">Signal</keyword>
<accession>A0AB39MB73</accession>
<gene>
    <name evidence="2" type="ORF">AB5J58_26740</name>
</gene>
<feature type="chain" id="PRO_5044223771" description="Secreted protein" evidence="1">
    <location>
        <begin position="25"/>
        <end position="145"/>
    </location>
</feature>
<proteinExistence type="predicted"/>
<name>A0AB39MB73_9ACTN</name>
<reference evidence="2" key="1">
    <citation type="submission" date="2024-07" db="EMBL/GenBank/DDBJ databases">
        <authorList>
            <person name="Yu S.T."/>
        </authorList>
    </citation>
    <scope>NUCLEOTIDE SEQUENCE</scope>
    <source>
        <strain evidence="2">R08</strain>
    </source>
</reference>
<organism evidence="2">
    <name type="scientific">Streptomyces sp. R08</name>
    <dbReference type="NCBI Taxonomy" id="3238624"/>
    <lineage>
        <taxon>Bacteria</taxon>
        <taxon>Bacillati</taxon>
        <taxon>Actinomycetota</taxon>
        <taxon>Actinomycetes</taxon>
        <taxon>Kitasatosporales</taxon>
        <taxon>Streptomycetaceae</taxon>
        <taxon>Streptomyces</taxon>
    </lineage>
</organism>